<reference evidence="1" key="1">
    <citation type="submission" date="2014-11" db="EMBL/GenBank/DDBJ databases">
        <authorList>
            <person name="Amaro Gonzalez C."/>
        </authorList>
    </citation>
    <scope>NUCLEOTIDE SEQUENCE</scope>
</reference>
<protein>
    <submittedName>
        <fullName evidence="1">Uncharacterized protein</fullName>
    </submittedName>
</protein>
<accession>A0A0E9XGT0</accession>
<proteinExistence type="predicted"/>
<dbReference type="AlphaFoldDB" id="A0A0E9XGT0"/>
<evidence type="ECO:0000313" key="1">
    <source>
        <dbReference type="EMBL" id="JAI00889.1"/>
    </source>
</evidence>
<sequence>MRCWPVLMESGRRRWTGTVRRSGLSKAVSSPAVICPRDKTVTAVFRKAHPTQHTHMKYAQDRSTLFSSNSTWSVTHTSCSQRNFLCHFPLKV</sequence>
<name>A0A0E9XGT0_ANGAN</name>
<dbReference type="EMBL" id="GBXM01007689">
    <property type="protein sequence ID" value="JAI00889.1"/>
    <property type="molecule type" value="Transcribed_RNA"/>
</dbReference>
<reference evidence="1" key="2">
    <citation type="journal article" date="2015" name="Fish Shellfish Immunol.">
        <title>Early steps in the European eel (Anguilla anguilla)-Vibrio vulnificus interaction in the gills: Role of the RtxA13 toxin.</title>
        <authorList>
            <person name="Callol A."/>
            <person name="Pajuelo D."/>
            <person name="Ebbesson L."/>
            <person name="Teles M."/>
            <person name="MacKenzie S."/>
            <person name="Amaro C."/>
        </authorList>
    </citation>
    <scope>NUCLEOTIDE SEQUENCE</scope>
</reference>
<organism evidence="1">
    <name type="scientific">Anguilla anguilla</name>
    <name type="common">European freshwater eel</name>
    <name type="synonym">Muraena anguilla</name>
    <dbReference type="NCBI Taxonomy" id="7936"/>
    <lineage>
        <taxon>Eukaryota</taxon>
        <taxon>Metazoa</taxon>
        <taxon>Chordata</taxon>
        <taxon>Craniata</taxon>
        <taxon>Vertebrata</taxon>
        <taxon>Euteleostomi</taxon>
        <taxon>Actinopterygii</taxon>
        <taxon>Neopterygii</taxon>
        <taxon>Teleostei</taxon>
        <taxon>Anguilliformes</taxon>
        <taxon>Anguillidae</taxon>
        <taxon>Anguilla</taxon>
    </lineage>
</organism>